<sequence>MIMLDRLFQSFTIISERLLCGNLE</sequence>
<protein>
    <submittedName>
        <fullName evidence="1">Uncharacterized protein</fullName>
    </submittedName>
</protein>
<organism evidence="1">
    <name type="scientific">Arundo donax</name>
    <name type="common">Giant reed</name>
    <name type="synonym">Donax arundinaceus</name>
    <dbReference type="NCBI Taxonomy" id="35708"/>
    <lineage>
        <taxon>Eukaryota</taxon>
        <taxon>Viridiplantae</taxon>
        <taxon>Streptophyta</taxon>
        <taxon>Embryophyta</taxon>
        <taxon>Tracheophyta</taxon>
        <taxon>Spermatophyta</taxon>
        <taxon>Magnoliopsida</taxon>
        <taxon>Liliopsida</taxon>
        <taxon>Poales</taxon>
        <taxon>Poaceae</taxon>
        <taxon>PACMAD clade</taxon>
        <taxon>Arundinoideae</taxon>
        <taxon>Arundineae</taxon>
        <taxon>Arundo</taxon>
    </lineage>
</organism>
<accession>A0A0A9GKD6</accession>
<proteinExistence type="predicted"/>
<reference evidence="1" key="1">
    <citation type="submission" date="2014-09" db="EMBL/GenBank/DDBJ databases">
        <authorList>
            <person name="Magalhaes I.L.F."/>
            <person name="Oliveira U."/>
            <person name="Santos F.R."/>
            <person name="Vidigal T.H.D.A."/>
            <person name="Brescovit A.D."/>
            <person name="Santos A.J."/>
        </authorList>
    </citation>
    <scope>NUCLEOTIDE SEQUENCE</scope>
    <source>
        <tissue evidence="1">Shoot tissue taken approximately 20 cm above the soil surface</tissue>
    </source>
</reference>
<dbReference type="AlphaFoldDB" id="A0A0A9GKD6"/>
<dbReference type="EMBL" id="GBRH01176798">
    <property type="protein sequence ID" value="JAE21098.1"/>
    <property type="molecule type" value="Transcribed_RNA"/>
</dbReference>
<name>A0A0A9GKD6_ARUDO</name>
<evidence type="ECO:0000313" key="1">
    <source>
        <dbReference type="EMBL" id="JAE21098.1"/>
    </source>
</evidence>
<reference evidence="1" key="2">
    <citation type="journal article" date="2015" name="Data Brief">
        <title>Shoot transcriptome of the giant reed, Arundo donax.</title>
        <authorList>
            <person name="Barrero R.A."/>
            <person name="Guerrero F.D."/>
            <person name="Moolhuijzen P."/>
            <person name="Goolsby J.A."/>
            <person name="Tidwell J."/>
            <person name="Bellgard S.E."/>
            <person name="Bellgard M.I."/>
        </authorList>
    </citation>
    <scope>NUCLEOTIDE SEQUENCE</scope>
    <source>
        <tissue evidence="1">Shoot tissue taken approximately 20 cm above the soil surface</tissue>
    </source>
</reference>